<feature type="site" description="Stabilizes the basic form of H active site to accept a proton" evidence="6">
    <location>
        <position position="99"/>
    </location>
</feature>
<dbReference type="EC" id="3.1.1.29" evidence="1 6"/>
<dbReference type="FunFam" id="3.40.50.1470:FF:000001">
    <property type="entry name" value="Peptidyl-tRNA hydrolase"/>
    <property type="match status" value="1"/>
</dbReference>
<dbReference type="GO" id="GO:0072344">
    <property type="term" value="P:rescue of stalled ribosome"/>
    <property type="evidence" value="ECO:0007669"/>
    <property type="project" value="UniProtKB-UniRule"/>
</dbReference>
<feature type="binding site" evidence="6">
    <location>
        <position position="72"/>
    </location>
    <ligand>
        <name>tRNA</name>
        <dbReference type="ChEBI" id="CHEBI:17843"/>
    </ligand>
</feature>
<dbReference type="InterPro" id="IPR036416">
    <property type="entry name" value="Pept_tRNA_hydro_sf"/>
</dbReference>
<feature type="site" description="Discriminates between blocked and unblocked aminoacyl-tRNA" evidence="6">
    <location>
        <position position="16"/>
    </location>
</feature>
<name>A0A0H5E589_9BACT</name>
<dbReference type="AlphaFoldDB" id="A0A0H5E589"/>
<evidence type="ECO:0000256" key="6">
    <source>
        <dbReference type="HAMAP-Rule" id="MF_00083"/>
    </source>
</evidence>
<dbReference type="SUPFAM" id="SSF53178">
    <property type="entry name" value="Peptidyl-tRNA hydrolase-like"/>
    <property type="match status" value="1"/>
</dbReference>
<dbReference type="HAMAP" id="MF_00083">
    <property type="entry name" value="Pept_tRNA_hydro_bact"/>
    <property type="match status" value="1"/>
</dbReference>
<keyword evidence="3 6" id="KW-0378">Hydrolase</keyword>
<evidence type="ECO:0000256" key="4">
    <source>
        <dbReference type="ARBA" id="ARBA00022884"/>
    </source>
</evidence>
<dbReference type="InterPro" id="IPR001328">
    <property type="entry name" value="Pept_tRNA_hydro"/>
</dbReference>
<comment type="function">
    <text evidence="6">Hydrolyzes ribosome-free peptidyl-tRNAs (with 1 or more amino acids incorporated), which drop off the ribosome during protein synthesis, or as a result of ribosome stalling.</text>
</comment>
<keyword evidence="2 6" id="KW-0820">tRNA-binding</keyword>
<dbReference type="GO" id="GO:0000049">
    <property type="term" value="F:tRNA binding"/>
    <property type="evidence" value="ECO:0007669"/>
    <property type="project" value="UniProtKB-UniRule"/>
</dbReference>
<dbReference type="PANTHER" id="PTHR17224:SF1">
    <property type="entry name" value="PEPTIDYL-TRNA HYDROLASE"/>
    <property type="match status" value="1"/>
</dbReference>
<dbReference type="PANTHER" id="PTHR17224">
    <property type="entry name" value="PEPTIDYL-TRNA HYDROLASE"/>
    <property type="match status" value="1"/>
</dbReference>
<dbReference type="OrthoDB" id="9800507at2"/>
<dbReference type="GO" id="GO:0006515">
    <property type="term" value="P:protein quality control for misfolded or incompletely synthesized proteins"/>
    <property type="evidence" value="ECO:0007669"/>
    <property type="project" value="UniProtKB-UniRule"/>
</dbReference>
<dbReference type="GO" id="GO:0004045">
    <property type="term" value="F:peptidyl-tRNA hydrolase activity"/>
    <property type="evidence" value="ECO:0007669"/>
    <property type="project" value="UniProtKB-UniRule"/>
</dbReference>
<comment type="function">
    <text evidence="6">Catalyzes the release of premature peptidyl moieties from peptidyl-tRNA molecules trapped in stalled 50S ribosomal subunits, and thus maintains levels of free tRNAs and 50S ribosomes.</text>
</comment>
<evidence type="ECO:0000313" key="8">
    <source>
        <dbReference type="Proteomes" id="UP000220251"/>
    </source>
</evidence>
<dbReference type="GO" id="GO:0005737">
    <property type="term" value="C:cytoplasm"/>
    <property type="evidence" value="ECO:0007669"/>
    <property type="project" value="UniProtKB-SubCell"/>
</dbReference>
<evidence type="ECO:0000256" key="5">
    <source>
        <dbReference type="ARBA" id="ARBA00050038"/>
    </source>
</evidence>
<evidence type="ECO:0000256" key="1">
    <source>
        <dbReference type="ARBA" id="ARBA00013260"/>
    </source>
</evidence>
<organism evidence="7 8">
    <name type="scientific">Estrella lausannensis</name>
    <dbReference type="NCBI Taxonomy" id="483423"/>
    <lineage>
        <taxon>Bacteria</taxon>
        <taxon>Pseudomonadati</taxon>
        <taxon>Chlamydiota</taxon>
        <taxon>Chlamydiia</taxon>
        <taxon>Parachlamydiales</taxon>
        <taxon>Candidatus Criblamydiaceae</taxon>
        <taxon>Estrella</taxon>
    </lineage>
</organism>
<dbReference type="RefSeq" id="WP_098038266.1">
    <property type="nucleotide sequence ID" value="NZ_CWGJ01000012.1"/>
</dbReference>
<keyword evidence="4 6" id="KW-0694">RNA-binding</keyword>
<reference evidence="8" key="1">
    <citation type="submission" date="2015-06" db="EMBL/GenBank/DDBJ databases">
        <authorList>
            <person name="Bertelli C."/>
        </authorList>
    </citation>
    <scope>NUCLEOTIDE SEQUENCE [LARGE SCALE GENOMIC DNA]</scope>
    <source>
        <strain evidence="8">CRIB-30</strain>
    </source>
</reference>
<proteinExistence type="inferred from homology"/>
<feature type="binding site" evidence="6">
    <location>
        <position position="74"/>
    </location>
    <ligand>
        <name>tRNA</name>
        <dbReference type="ChEBI" id="CHEBI:17843"/>
    </ligand>
</feature>
<dbReference type="EMBL" id="CWGJ01000012">
    <property type="protein sequence ID" value="CRX38405.1"/>
    <property type="molecule type" value="Genomic_DNA"/>
</dbReference>
<dbReference type="CDD" id="cd00462">
    <property type="entry name" value="PTH"/>
    <property type="match status" value="1"/>
</dbReference>
<gene>
    <name evidence="6 7" type="primary">pth</name>
    <name evidence="7" type="ORF">ELAC_1060</name>
</gene>
<evidence type="ECO:0000256" key="2">
    <source>
        <dbReference type="ARBA" id="ARBA00022555"/>
    </source>
</evidence>
<comment type="subcellular location">
    <subcellularLocation>
        <location evidence="6">Cytoplasm</location>
    </subcellularLocation>
</comment>
<comment type="similarity">
    <text evidence="6">Belongs to the PTH family.</text>
</comment>
<keyword evidence="6" id="KW-0963">Cytoplasm</keyword>
<sequence length="220" mass="24492">MPTTRSFDLVCVGLGNPGADYVLTRHNIGERVVKAFADEIGIRFLLESRFRAQIAKGTYNSSKVALLFPTTYMNLSGEAVRSFIDYYKIAPSEIVVLCDDVDLPLGSLRLRKEGRSGGHNGLKSIEKCLGTQDFARLRIGVGAKQDKQDLADHVLGKFTKEEAILLPQVIENAVSALKSLMSEDIEKVMSRVNQKVKQSKMDLRKEGEENCHESKYTKPL</sequence>
<comment type="catalytic activity">
    <reaction evidence="6">
        <text>an N-acyl-L-alpha-aminoacyl-tRNA + H2O = an N-acyl-L-amino acid + a tRNA + H(+)</text>
        <dbReference type="Rhea" id="RHEA:54448"/>
        <dbReference type="Rhea" id="RHEA-COMP:10123"/>
        <dbReference type="Rhea" id="RHEA-COMP:13883"/>
        <dbReference type="ChEBI" id="CHEBI:15377"/>
        <dbReference type="ChEBI" id="CHEBI:15378"/>
        <dbReference type="ChEBI" id="CHEBI:59874"/>
        <dbReference type="ChEBI" id="CHEBI:78442"/>
        <dbReference type="ChEBI" id="CHEBI:138191"/>
        <dbReference type="EC" id="3.1.1.29"/>
    </reaction>
</comment>
<dbReference type="NCBIfam" id="TIGR00447">
    <property type="entry name" value="pth"/>
    <property type="match status" value="1"/>
</dbReference>
<accession>A0A0H5E589</accession>
<dbReference type="Pfam" id="PF01195">
    <property type="entry name" value="Pept_tRNA_hydro"/>
    <property type="match status" value="1"/>
</dbReference>
<feature type="active site" description="Proton acceptor" evidence="6">
    <location>
        <position position="26"/>
    </location>
</feature>
<feature type="binding site" evidence="6">
    <location>
        <position position="21"/>
    </location>
    <ligand>
        <name>tRNA</name>
        <dbReference type="ChEBI" id="CHEBI:17843"/>
    </ligand>
</feature>
<evidence type="ECO:0000256" key="3">
    <source>
        <dbReference type="ARBA" id="ARBA00022801"/>
    </source>
</evidence>
<dbReference type="Gene3D" id="3.40.50.1470">
    <property type="entry name" value="Peptidyl-tRNA hydrolase"/>
    <property type="match status" value="1"/>
</dbReference>
<comment type="subunit">
    <text evidence="6">Monomer.</text>
</comment>
<evidence type="ECO:0000313" key="7">
    <source>
        <dbReference type="EMBL" id="CRX38405.1"/>
    </source>
</evidence>
<feature type="binding site" evidence="6">
    <location>
        <position position="120"/>
    </location>
    <ligand>
        <name>tRNA</name>
        <dbReference type="ChEBI" id="CHEBI:17843"/>
    </ligand>
</feature>
<dbReference type="Proteomes" id="UP000220251">
    <property type="component" value="Unassembled WGS sequence"/>
</dbReference>
<protein>
    <recommendedName>
        <fullName evidence="5 6">Peptidyl-tRNA hydrolase</fullName>
        <shortName evidence="6">Pth</shortName>
        <ecNumber evidence="1 6">3.1.1.29</ecNumber>
    </recommendedName>
</protein>
<keyword evidence="8" id="KW-1185">Reference proteome</keyword>